<reference evidence="1" key="1">
    <citation type="journal article" date="2012" name="BMC Biol.">
        <title>Comprehensive microarray-based analysis for stage-specific larval camouflage pattern-associated genes in the swallowtail butterfly, Papilio xuthus.</title>
        <authorList>
            <person name="Futahashi R."/>
            <person name="Shirataki H."/>
            <person name="Narita T."/>
            <person name="Mita K."/>
            <person name="Fujiwara H."/>
        </authorList>
    </citation>
    <scope>NUCLEOTIDE SEQUENCE</scope>
    <source>
        <tissue evidence="1">Epidermis</tissue>
    </source>
</reference>
<dbReference type="EMBL" id="AK404411">
    <property type="protein sequence ID" value="BAM20205.1"/>
    <property type="molecule type" value="mRNA"/>
</dbReference>
<accession>I4DQL5</accession>
<protein>
    <submittedName>
        <fullName evidence="1">Uncharacterized protein</fullName>
    </submittedName>
</protein>
<feature type="non-terminal residue" evidence="1">
    <location>
        <position position="1"/>
    </location>
</feature>
<organism evidence="1">
    <name type="scientific">Papilio xuthus</name>
    <name type="common">Asian swallowtail butterfly</name>
    <dbReference type="NCBI Taxonomy" id="66420"/>
    <lineage>
        <taxon>Eukaryota</taxon>
        <taxon>Metazoa</taxon>
        <taxon>Ecdysozoa</taxon>
        <taxon>Arthropoda</taxon>
        <taxon>Hexapoda</taxon>
        <taxon>Insecta</taxon>
        <taxon>Pterygota</taxon>
        <taxon>Neoptera</taxon>
        <taxon>Endopterygota</taxon>
        <taxon>Lepidoptera</taxon>
        <taxon>Glossata</taxon>
        <taxon>Ditrysia</taxon>
        <taxon>Papilionoidea</taxon>
        <taxon>Papilionidae</taxon>
        <taxon>Papilioninae</taxon>
        <taxon>Papilio</taxon>
    </lineage>
</organism>
<evidence type="ECO:0000313" key="1">
    <source>
        <dbReference type="EMBL" id="BAM20205.1"/>
    </source>
</evidence>
<name>I4DQL5_PAPXU</name>
<sequence length="54" mass="6171">CSSRLNSKLMLNFSEIHAVVLEIPLKKHPSIHTFAFISKIRSKIIPNVFLNIPK</sequence>
<dbReference type="AlphaFoldDB" id="I4DQL5"/>
<proteinExistence type="evidence at transcript level"/>